<evidence type="ECO:0000256" key="1">
    <source>
        <dbReference type="ARBA" id="ARBA00004323"/>
    </source>
</evidence>
<evidence type="ECO:0000256" key="12">
    <source>
        <dbReference type="ARBA" id="ARBA00023180"/>
    </source>
</evidence>
<dbReference type="InterPro" id="IPR026116">
    <property type="entry name" value="GT18_cat"/>
</dbReference>
<evidence type="ECO:0000256" key="3">
    <source>
        <dbReference type="ARBA" id="ARBA00007477"/>
    </source>
</evidence>
<dbReference type="Proteomes" id="UP000269396">
    <property type="component" value="Unassembled WGS sequence"/>
</dbReference>
<keyword evidence="16" id="KW-1185">Reference proteome</keyword>
<dbReference type="Pfam" id="PF15024">
    <property type="entry name" value="Glyco_transf_18"/>
    <property type="match status" value="1"/>
</dbReference>
<evidence type="ECO:0000256" key="7">
    <source>
        <dbReference type="ARBA" id="ARBA00022692"/>
    </source>
</evidence>
<evidence type="ECO:0000256" key="6">
    <source>
        <dbReference type="ARBA" id="ARBA00022679"/>
    </source>
</evidence>
<proteinExistence type="inferred from homology"/>
<keyword evidence="8" id="KW-0735">Signal-anchor</keyword>
<evidence type="ECO:0000256" key="5">
    <source>
        <dbReference type="ARBA" id="ARBA00022676"/>
    </source>
</evidence>
<accession>A0A183PFM8</accession>
<dbReference type="PANTHER" id="PTHR15075:SF2">
    <property type="entry name" value="ALPHA-1,6-MANNOSYLGLYCOPROTEIN 6-BETA-N-ACETYLGLUCOSAMINYLTRANSFERASE"/>
    <property type="match status" value="1"/>
</dbReference>
<gene>
    <name evidence="15" type="ORF">SMTD_LOCUS13163</name>
</gene>
<evidence type="ECO:0000256" key="8">
    <source>
        <dbReference type="ARBA" id="ARBA00022968"/>
    </source>
</evidence>
<organism evidence="15 16">
    <name type="scientific">Schistosoma mattheei</name>
    <dbReference type="NCBI Taxonomy" id="31246"/>
    <lineage>
        <taxon>Eukaryota</taxon>
        <taxon>Metazoa</taxon>
        <taxon>Spiralia</taxon>
        <taxon>Lophotrochozoa</taxon>
        <taxon>Platyhelminthes</taxon>
        <taxon>Trematoda</taxon>
        <taxon>Digenea</taxon>
        <taxon>Strigeidida</taxon>
        <taxon>Schistosomatoidea</taxon>
        <taxon>Schistosomatidae</taxon>
        <taxon>Schistosoma</taxon>
    </lineage>
</organism>
<evidence type="ECO:0000256" key="13">
    <source>
        <dbReference type="ARBA" id="ARBA00048243"/>
    </source>
</evidence>
<protein>
    <recommendedName>
        <fullName evidence="4">alpha-1,6-mannosyl-glycoprotein 6-beta-N-acetylglucosaminyltransferase</fullName>
        <ecNumber evidence="4">2.4.1.155</ecNumber>
    </recommendedName>
</protein>
<evidence type="ECO:0000256" key="10">
    <source>
        <dbReference type="ARBA" id="ARBA00023034"/>
    </source>
</evidence>
<keyword evidence="9" id="KW-1133">Transmembrane helix</keyword>
<comment type="similarity">
    <text evidence="3">Belongs to the glycosyltransferase 18 family.</text>
</comment>
<dbReference type="GO" id="GO:0030144">
    <property type="term" value="F:alpha-1,6-mannosylglycoprotein 6-beta-N-acetylglucosaminyltransferase activity"/>
    <property type="evidence" value="ECO:0007669"/>
    <property type="project" value="UniProtKB-EC"/>
</dbReference>
<dbReference type="UniPathway" id="UPA00378"/>
<dbReference type="InterPro" id="IPR052105">
    <property type="entry name" value="MGAT5_Glycosyltransferase"/>
</dbReference>
<dbReference type="STRING" id="31246.A0A183PFM8"/>
<sequence>MSAYGPPCSSMMLPRTPLCKFRILDTFGTEALYNRKKELWSGLHLNLQQFYTFFPHSPDNTFLGFVAEILPPKSKFSHQSSSKPVALVYGKEAYMWSVSFLTYYN</sequence>
<keyword evidence="7" id="KW-0812">Transmembrane</keyword>
<dbReference type="PANTHER" id="PTHR15075">
    <property type="entry name" value="ALPHA-MANNOSIDE BETA-1,6-N-ACETYLGLUCOSAMINYLTRANSFERASE"/>
    <property type="match status" value="1"/>
</dbReference>
<dbReference type="GO" id="GO:0006487">
    <property type="term" value="P:protein N-linked glycosylation"/>
    <property type="evidence" value="ECO:0007669"/>
    <property type="project" value="TreeGrafter"/>
</dbReference>
<dbReference type="EMBL" id="UZAL01033208">
    <property type="protein sequence ID" value="VDP62887.1"/>
    <property type="molecule type" value="Genomic_DNA"/>
</dbReference>
<dbReference type="EC" id="2.4.1.155" evidence="4"/>
<name>A0A183PFM8_9TREM</name>
<keyword evidence="10" id="KW-0333">Golgi apparatus</keyword>
<comment type="catalytic activity">
    <reaction evidence="13">
        <text>N(4)-{beta-D-GlcNAc-(1-&gt;2)-[beta-D-GlcNAc-(1-&gt;4)]-alpha-D-Man-(1-&gt;3)-[beta-D-GlcNAc-(1-&gt;2)-alpha-D-Man-(1-&gt;6)]-beta-D-Man-(1-&gt;4)-beta-D-GlcNAc-(1-&gt;4)-beta-D-GlcNAc}-L-asparaginyl-[protein] + UDP-N-acetyl-alpha-D-glucosamine = N(4)-{beta-D-GlcNAc-(1-&gt;2)-[beta-D-GlcNAc-(1-&gt;4)]-alpha-D-Man-(1-&gt;3)-[beta-D-GlcNAc-(1-&gt;2)-[beta-D-GlcNAc-(1-&gt;6)]-alpha-D-Man-(1-&gt;6)]-beta-D-Man-(1-&gt;4)-beta-D-GlcNAc-(1-&gt;4)-beta-D-GlcNAc}-L-asparaginyl-[protein] + UDP + H(+)</text>
        <dbReference type="Rhea" id="RHEA:16921"/>
        <dbReference type="Rhea" id="RHEA-COMP:14374"/>
        <dbReference type="Rhea" id="RHEA-COMP:14377"/>
        <dbReference type="ChEBI" id="CHEBI:15378"/>
        <dbReference type="ChEBI" id="CHEBI:57705"/>
        <dbReference type="ChEBI" id="CHEBI:58223"/>
        <dbReference type="ChEBI" id="CHEBI:139507"/>
        <dbReference type="ChEBI" id="CHEBI:139510"/>
        <dbReference type="EC" id="2.4.1.155"/>
    </reaction>
</comment>
<reference evidence="15 16" key="1">
    <citation type="submission" date="2018-11" db="EMBL/GenBank/DDBJ databases">
        <authorList>
            <consortium name="Pathogen Informatics"/>
        </authorList>
    </citation>
    <scope>NUCLEOTIDE SEQUENCE [LARGE SCALE GENOMIC DNA]</scope>
    <source>
        <strain>Denwood</strain>
        <strain evidence="16">Zambia</strain>
    </source>
</reference>
<evidence type="ECO:0000259" key="14">
    <source>
        <dbReference type="Pfam" id="PF15024"/>
    </source>
</evidence>
<keyword evidence="11" id="KW-0472">Membrane</keyword>
<keyword evidence="6" id="KW-0808">Transferase</keyword>
<evidence type="ECO:0000256" key="4">
    <source>
        <dbReference type="ARBA" id="ARBA00012671"/>
    </source>
</evidence>
<comment type="pathway">
    <text evidence="2">Protein modification; protein glycosylation.</text>
</comment>
<keyword evidence="12" id="KW-0325">Glycoprotein</keyword>
<comment type="subcellular location">
    <subcellularLocation>
        <location evidence="1">Golgi apparatus membrane</location>
        <topology evidence="1">Single-pass type II membrane protein</topology>
    </subcellularLocation>
</comment>
<evidence type="ECO:0000256" key="11">
    <source>
        <dbReference type="ARBA" id="ARBA00023136"/>
    </source>
</evidence>
<evidence type="ECO:0000313" key="16">
    <source>
        <dbReference type="Proteomes" id="UP000269396"/>
    </source>
</evidence>
<evidence type="ECO:0000256" key="2">
    <source>
        <dbReference type="ARBA" id="ARBA00004922"/>
    </source>
</evidence>
<evidence type="ECO:0000256" key="9">
    <source>
        <dbReference type="ARBA" id="ARBA00022989"/>
    </source>
</evidence>
<dbReference type="GO" id="GO:0000139">
    <property type="term" value="C:Golgi membrane"/>
    <property type="evidence" value="ECO:0007669"/>
    <property type="project" value="UniProtKB-SubCell"/>
</dbReference>
<dbReference type="AlphaFoldDB" id="A0A183PFM8"/>
<evidence type="ECO:0000313" key="15">
    <source>
        <dbReference type="EMBL" id="VDP62887.1"/>
    </source>
</evidence>
<keyword evidence="5" id="KW-0328">Glycosyltransferase</keyword>
<feature type="domain" description="Glycosyltransferase family 18 catalytic" evidence="14">
    <location>
        <begin position="18"/>
        <end position="97"/>
    </location>
</feature>